<dbReference type="EMBL" id="MT211885">
    <property type="protein sequence ID" value="QJF58581.1"/>
    <property type="molecule type" value="Genomic_DNA"/>
</dbReference>
<dbReference type="EMBL" id="MT211884">
    <property type="protein sequence ID" value="QJF58381.1"/>
    <property type="molecule type" value="Genomic_DNA"/>
</dbReference>
<evidence type="ECO:0000256" key="4">
    <source>
        <dbReference type="ARBA" id="ARBA00040028"/>
    </source>
</evidence>
<dbReference type="GO" id="GO:0009507">
    <property type="term" value="C:chloroplast"/>
    <property type="evidence" value="ECO:0007669"/>
    <property type="project" value="UniProtKB-SubCell"/>
</dbReference>
<name>A0A6M3WAU8_COROI</name>
<evidence type="ECO:0000256" key="5">
    <source>
        <dbReference type="HAMAP-Rule" id="MF_00374"/>
    </source>
</evidence>
<protein>
    <recommendedName>
        <fullName evidence="4 5">Large ribosomal subunit protein uL29c</fullName>
    </recommendedName>
</protein>
<dbReference type="HAMAP" id="MF_00374">
    <property type="entry name" value="Ribosomal_uL29"/>
    <property type="match status" value="1"/>
</dbReference>
<dbReference type="InterPro" id="IPR050063">
    <property type="entry name" value="Ribosomal_protein_uL29"/>
</dbReference>
<sequence>MSFRLKQSLLLNINKYKLMNLMNIKEIKNLSSVDINNKIIEIKREIFDLKFKQATRQSIKPHLFKAYKRMLAQLLTIRNNLKSSN</sequence>
<comment type="similarity">
    <text evidence="1 5">Belongs to the universal ribosomal protein uL29 family.</text>
</comment>
<keyword evidence="6" id="KW-0934">Plastid</keyword>
<dbReference type="PANTHER" id="PTHR10916:SF0">
    <property type="entry name" value="LARGE RIBOSOMAL SUBUNIT PROTEIN UL29C"/>
    <property type="match status" value="1"/>
</dbReference>
<dbReference type="InterPro" id="IPR001854">
    <property type="entry name" value="Ribosomal_uL29"/>
</dbReference>
<evidence type="ECO:0000256" key="1">
    <source>
        <dbReference type="ARBA" id="ARBA00009254"/>
    </source>
</evidence>
<evidence type="ECO:0000256" key="3">
    <source>
        <dbReference type="ARBA" id="ARBA00023274"/>
    </source>
</evidence>
<dbReference type="InterPro" id="IPR036049">
    <property type="entry name" value="Ribosomal_uL29_sf"/>
</dbReference>
<dbReference type="SUPFAM" id="SSF46561">
    <property type="entry name" value="Ribosomal protein L29 (L29p)"/>
    <property type="match status" value="1"/>
</dbReference>
<dbReference type="EMBL" id="MT211886">
    <property type="protein sequence ID" value="QJF58780.1"/>
    <property type="molecule type" value="Genomic_DNA"/>
</dbReference>
<evidence type="ECO:0000256" key="2">
    <source>
        <dbReference type="ARBA" id="ARBA00022980"/>
    </source>
</evidence>
<dbReference type="NCBIfam" id="TIGR00012">
    <property type="entry name" value="L29"/>
    <property type="match status" value="1"/>
</dbReference>
<dbReference type="CDD" id="cd00427">
    <property type="entry name" value="Ribosomal_L29_HIP"/>
    <property type="match status" value="1"/>
</dbReference>
<evidence type="ECO:0000313" key="6">
    <source>
        <dbReference type="EMBL" id="QJF58780.1"/>
    </source>
</evidence>
<dbReference type="PANTHER" id="PTHR10916">
    <property type="entry name" value="60S RIBOSOMAL PROTEIN L35/50S RIBOSOMAL PROTEIN L29"/>
    <property type="match status" value="1"/>
</dbReference>
<dbReference type="GO" id="GO:0022625">
    <property type="term" value="C:cytosolic large ribosomal subunit"/>
    <property type="evidence" value="ECO:0007669"/>
    <property type="project" value="TreeGrafter"/>
</dbReference>
<reference evidence="6" key="1">
    <citation type="submission" date="2020-03" db="EMBL/GenBank/DDBJ databases">
        <title>Mitochondrial and Plastid genome variability of Corallina officinalis (Corallinales, Rhodophyta).</title>
        <authorList>
            <person name="Yesson C."/>
            <person name="Bian X."/>
            <person name="Williamson C."/>
            <person name="Briscoe A.G."/>
            <person name="Brodie J."/>
        </authorList>
    </citation>
    <scope>NUCLEOTIDE SEQUENCE</scope>
</reference>
<comment type="subcellular location">
    <subcellularLocation>
        <location evidence="5">Plastid</location>
        <location evidence="5">Chloroplast</location>
    </subcellularLocation>
</comment>
<accession>A0A6M3WAU8</accession>
<organism evidence="6">
    <name type="scientific">Corallina officinalis</name>
    <name type="common">Coral seaweed</name>
    <dbReference type="NCBI Taxonomy" id="35170"/>
    <lineage>
        <taxon>Eukaryota</taxon>
        <taxon>Rhodophyta</taxon>
        <taxon>Florideophyceae</taxon>
        <taxon>Corallinophycidae</taxon>
        <taxon>Corallinales</taxon>
        <taxon>Corallinaceae</taxon>
        <taxon>Corallinoideae</taxon>
        <taxon>Corallina</taxon>
    </lineage>
</organism>
<dbReference type="AlphaFoldDB" id="A0A6M3WAU8"/>
<keyword evidence="2 5" id="KW-0689">Ribosomal protein</keyword>
<dbReference type="Gene3D" id="1.10.287.310">
    <property type="match status" value="1"/>
</dbReference>
<dbReference type="Pfam" id="PF00831">
    <property type="entry name" value="Ribosomal_L29"/>
    <property type="match status" value="1"/>
</dbReference>
<dbReference type="GO" id="GO:0006412">
    <property type="term" value="P:translation"/>
    <property type="evidence" value="ECO:0007669"/>
    <property type="project" value="UniProtKB-UniRule"/>
</dbReference>
<dbReference type="GO" id="GO:0003735">
    <property type="term" value="F:structural constituent of ribosome"/>
    <property type="evidence" value="ECO:0007669"/>
    <property type="project" value="InterPro"/>
</dbReference>
<geneLocation type="chloroplast" evidence="6"/>
<keyword evidence="3 5" id="KW-0687">Ribonucleoprotein</keyword>
<keyword evidence="6" id="KW-0150">Chloroplast</keyword>
<dbReference type="EMBL" id="MT211887">
    <property type="protein sequence ID" value="QJF58979.1"/>
    <property type="molecule type" value="Genomic_DNA"/>
</dbReference>
<gene>
    <name evidence="5 6" type="primary">rpl29</name>
</gene>
<proteinExistence type="inferred from homology"/>